<dbReference type="Gene3D" id="1.10.10.10">
    <property type="entry name" value="Winged helix-like DNA-binding domain superfamily/Winged helix DNA-binding domain"/>
    <property type="match status" value="1"/>
</dbReference>
<dbReference type="GO" id="GO:0005737">
    <property type="term" value="C:cytoplasm"/>
    <property type="evidence" value="ECO:0007669"/>
    <property type="project" value="TreeGrafter"/>
</dbReference>
<dbReference type="SMART" id="SM00088">
    <property type="entry name" value="PINT"/>
    <property type="match status" value="1"/>
</dbReference>
<name>A0A177WHS8_BATDL</name>
<evidence type="ECO:0000256" key="1">
    <source>
        <dbReference type="ARBA" id="ARBA00006397"/>
    </source>
</evidence>
<keyword evidence="3" id="KW-0175">Coiled coil</keyword>
<dbReference type="FunFam" id="1.10.10.10:FF:000070">
    <property type="entry name" value="26S proteasome non-ATPase regulatory subunit 12"/>
    <property type="match status" value="1"/>
</dbReference>
<keyword evidence="2" id="KW-0647">Proteasome</keyword>
<dbReference type="InterPro" id="IPR036390">
    <property type="entry name" value="WH_DNA-bd_sf"/>
</dbReference>
<dbReference type="SUPFAM" id="SSF46785">
    <property type="entry name" value="Winged helix' DNA-binding domain"/>
    <property type="match status" value="1"/>
</dbReference>
<organism evidence="5 6">
    <name type="scientific">Batrachochytrium dendrobatidis (strain JEL423)</name>
    <dbReference type="NCBI Taxonomy" id="403673"/>
    <lineage>
        <taxon>Eukaryota</taxon>
        <taxon>Fungi</taxon>
        <taxon>Fungi incertae sedis</taxon>
        <taxon>Chytridiomycota</taxon>
        <taxon>Chytridiomycota incertae sedis</taxon>
        <taxon>Chytridiomycetes</taxon>
        <taxon>Rhizophydiales</taxon>
        <taxon>Rhizophydiales incertae sedis</taxon>
        <taxon>Batrachochytrium</taxon>
    </lineage>
</organism>
<sequence>MAEPIKMEKDWSSIVDIQLPEADVLLKAGKLSDAIEQLMVLEKQTRTSADLSSNSRVLLHIIGMAYAAKDWKHLNENIIVLSKKRALLKQAITNMVQQAMKYVDEISDMKVKLELIDTLRTVTDGKIFVEVERARLTRKLAKIKETENKIAEAAELMQELQVETYGSMDKREKTDFILEQMRLCIAKKDYTRAHVMSRKISPKFFDDEANHDLKIRFYELMVQHAVHAEKHLHTCKHYRSLYDTPSILANDAKWQEMLKHVVLYIALSPYDNEQSDLIHRINEDHNLGKLSFFKDFLKCFITSELIRWPKIEEIYGAALKAISVFDPATEDGQKRYKTLHKRVIEHNIRVVAKYYDRVTLKRLTQLLDLSIAETEEFLSNLVVDKTIYAKIDRPAGIVSFVTRKDPNTILNEWSQDINSLLELVVKTGHLITKEEMVHSITKTI</sequence>
<reference evidence="5 6" key="1">
    <citation type="submission" date="2006-10" db="EMBL/GenBank/DDBJ databases">
        <title>The Genome Sequence of Batrachochytrium dendrobatidis JEL423.</title>
        <authorList>
            <consortium name="The Broad Institute Genome Sequencing Platform"/>
            <person name="Birren B."/>
            <person name="Lander E."/>
            <person name="Galagan J."/>
            <person name="Cuomo C."/>
            <person name="Devon K."/>
            <person name="Jaffe D."/>
            <person name="Butler J."/>
            <person name="Alvarez P."/>
            <person name="Gnerre S."/>
            <person name="Grabherr M."/>
            <person name="Kleber M."/>
            <person name="Mauceli E."/>
            <person name="Brockman W."/>
            <person name="Young S."/>
            <person name="LaButti K."/>
            <person name="Sykes S."/>
            <person name="DeCaprio D."/>
            <person name="Crawford M."/>
            <person name="Koehrsen M."/>
            <person name="Engels R."/>
            <person name="Montgomery P."/>
            <person name="Pearson M."/>
            <person name="Howarth C."/>
            <person name="Larson L."/>
            <person name="White J."/>
            <person name="O'Leary S."/>
            <person name="Kodira C."/>
            <person name="Zeng Q."/>
            <person name="Yandava C."/>
            <person name="Alvarado L."/>
            <person name="Longcore J."/>
            <person name="James T."/>
        </authorList>
    </citation>
    <scope>NUCLEOTIDE SEQUENCE [LARGE SCALE GENOMIC DNA]</scope>
    <source>
        <strain evidence="5 6">JEL423</strain>
    </source>
</reference>
<dbReference type="InterPro" id="IPR054559">
    <property type="entry name" value="PSMD12-CSN4-like_N"/>
</dbReference>
<dbReference type="AlphaFoldDB" id="A0A177WHS8"/>
<gene>
    <name evidence="5" type="ORF">BDEG_23149</name>
</gene>
<dbReference type="STRING" id="403673.A0A177WHS8"/>
<dbReference type="eggNOG" id="KOG1498">
    <property type="taxonomic scope" value="Eukaryota"/>
</dbReference>
<accession>A0A177WHS8</accession>
<evidence type="ECO:0000256" key="3">
    <source>
        <dbReference type="SAM" id="Coils"/>
    </source>
</evidence>
<dbReference type="InterPro" id="IPR036388">
    <property type="entry name" value="WH-like_DNA-bd_sf"/>
</dbReference>
<evidence type="ECO:0000259" key="4">
    <source>
        <dbReference type="PROSITE" id="PS50250"/>
    </source>
</evidence>
<dbReference type="PROSITE" id="PS50250">
    <property type="entry name" value="PCI"/>
    <property type="match status" value="1"/>
</dbReference>
<dbReference type="GO" id="GO:0005634">
    <property type="term" value="C:nucleus"/>
    <property type="evidence" value="ECO:0007669"/>
    <property type="project" value="UniProtKB-ARBA"/>
</dbReference>
<dbReference type="Pfam" id="PF22241">
    <property type="entry name" value="PSMD12-CSN4_N"/>
    <property type="match status" value="1"/>
</dbReference>
<evidence type="ECO:0000313" key="5">
    <source>
        <dbReference type="EMBL" id="OAJ39285.1"/>
    </source>
</evidence>
<dbReference type="GO" id="GO:0008541">
    <property type="term" value="C:proteasome regulatory particle, lid subcomplex"/>
    <property type="evidence" value="ECO:0007669"/>
    <property type="project" value="TreeGrafter"/>
</dbReference>
<dbReference type="InterPro" id="IPR000717">
    <property type="entry name" value="PCI_dom"/>
</dbReference>
<feature type="coiled-coil region" evidence="3">
    <location>
        <begin position="129"/>
        <end position="163"/>
    </location>
</feature>
<dbReference type="InterPro" id="IPR040134">
    <property type="entry name" value="PSMD12/CSN4"/>
</dbReference>
<dbReference type="EMBL" id="DS022302">
    <property type="protein sequence ID" value="OAJ39285.1"/>
    <property type="molecule type" value="Genomic_DNA"/>
</dbReference>
<proteinExistence type="inferred from homology"/>
<dbReference type="Pfam" id="PF18098">
    <property type="entry name" value="RPN5_C"/>
    <property type="match status" value="1"/>
</dbReference>
<dbReference type="PANTHER" id="PTHR10855">
    <property type="entry name" value="26S PROTEASOME NON-ATPASE REGULATORY SUBUNIT 12/COP9 SIGNALOSOME COMPLEX SUBUNIT 4"/>
    <property type="match status" value="1"/>
</dbReference>
<feature type="domain" description="PCI" evidence="4">
    <location>
        <begin position="233"/>
        <end position="405"/>
    </location>
</feature>
<dbReference type="Proteomes" id="UP000077115">
    <property type="component" value="Unassembled WGS sequence"/>
</dbReference>
<protein>
    <recommendedName>
        <fullName evidence="4">PCI domain-containing protein</fullName>
    </recommendedName>
</protein>
<comment type="similarity">
    <text evidence="1">Belongs to the proteasome subunit p55 family.</text>
</comment>
<dbReference type="Pfam" id="PF01399">
    <property type="entry name" value="PCI"/>
    <property type="match status" value="1"/>
</dbReference>
<dbReference type="PANTHER" id="PTHR10855:SF1">
    <property type="entry name" value="26S PROTEASOME NON-ATPASE REGULATORY SUBUNIT 12"/>
    <property type="match status" value="1"/>
</dbReference>
<dbReference type="VEuPathDB" id="FungiDB:BDEG_23149"/>
<reference evidence="5 6" key="2">
    <citation type="submission" date="2016-05" db="EMBL/GenBank/DDBJ databases">
        <title>Lineage-specific infection strategies underlie the spectrum of fungal disease in amphibians.</title>
        <authorList>
            <person name="Cuomo C.A."/>
            <person name="Farrer R.A."/>
            <person name="James T."/>
            <person name="Longcore J."/>
            <person name="Birren B."/>
        </authorList>
    </citation>
    <scope>NUCLEOTIDE SEQUENCE [LARGE SCALE GENOMIC DNA]</scope>
    <source>
        <strain evidence="5 6">JEL423</strain>
    </source>
</reference>
<dbReference type="InterPro" id="IPR040896">
    <property type="entry name" value="RPN5_C"/>
</dbReference>
<dbReference type="OrthoDB" id="268763at2759"/>
<evidence type="ECO:0000313" key="6">
    <source>
        <dbReference type="Proteomes" id="UP000077115"/>
    </source>
</evidence>
<evidence type="ECO:0000256" key="2">
    <source>
        <dbReference type="ARBA" id="ARBA00022942"/>
    </source>
</evidence>